<name>A0A1I7RMP7_BURXY</name>
<dbReference type="Proteomes" id="UP000659654">
    <property type="component" value="Unassembled WGS sequence"/>
</dbReference>
<protein>
    <submittedName>
        <fullName evidence="2">(pine wood nematode) hypothetical protein</fullName>
    </submittedName>
</protein>
<dbReference type="EMBL" id="CAJFDI010000005">
    <property type="protein sequence ID" value="CAD5232728.1"/>
    <property type="molecule type" value="Genomic_DNA"/>
</dbReference>
<keyword evidence="1" id="KW-0732">Signal</keyword>
<dbReference type="AlphaFoldDB" id="A0A1I7RMP7"/>
<evidence type="ECO:0000313" key="5">
    <source>
        <dbReference type="WBParaSite" id="BXY_0198200.1"/>
    </source>
</evidence>
<evidence type="ECO:0000313" key="2">
    <source>
        <dbReference type="EMBL" id="CAD5232728.1"/>
    </source>
</evidence>
<dbReference type="EMBL" id="CAJFCV020000005">
    <property type="protein sequence ID" value="CAG9125604.1"/>
    <property type="molecule type" value="Genomic_DNA"/>
</dbReference>
<dbReference type="Proteomes" id="UP000095284">
    <property type="component" value="Unplaced"/>
</dbReference>
<reference evidence="2" key="2">
    <citation type="submission" date="2020-09" db="EMBL/GenBank/DDBJ databases">
        <authorList>
            <person name="Kikuchi T."/>
        </authorList>
    </citation>
    <scope>NUCLEOTIDE SEQUENCE</scope>
    <source>
        <strain evidence="2">Ka4C1</strain>
    </source>
</reference>
<evidence type="ECO:0000313" key="3">
    <source>
        <dbReference type="Proteomes" id="UP000095284"/>
    </source>
</evidence>
<dbReference type="OrthoDB" id="10469649at2759"/>
<sequence length="142" mass="15915">MERTTKMTSLLVIAAALTTADALECYVEKNSDVIVESGFDLCIFEPGVTRNKVMHPSRYGLNNFAEKAQSLQNFQKFLQKEDGSYSVMSLCTNNKPSPPSANFTKIVCFCNTDLCNRGNTVETFLGHQLELDRIRHLARISD</sequence>
<organism evidence="3 5">
    <name type="scientific">Bursaphelenchus xylophilus</name>
    <name type="common">Pinewood nematode worm</name>
    <name type="synonym">Aphelenchoides xylophilus</name>
    <dbReference type="NCBI Taxonomy" id="6326"/>
    <lineage>
        <taxon>Eukaryota</taxon>
        <taxon>Metazoa</taxon>
        <taxon>Ecdysozoa</taxon>
        <taxon>Nematoda</taxon>
        <taxon>Chromadorea</taxon>
        <taxon>Rhabditida</taxon>
        <taxon>Tylenchina</taxon>
        <taxon>Tylenchomorpha</taxon>
        <taxon>Aphelenchoidea</taxon>
        <taxon>Aphelenchoididae</taxon>
        <taxon>Bursaphelenchus</taxon>
    </lineage>
</organism>
<gene>
    <name evidence="2" type="ORF">BXYJ_LOCUS12819</name>
</gene>
<evidence type="ECO:0000256" key="1">
    <source>
        <dbReference type="SAM" id="SignalP"/>
    </source>
</evidence>
<feature type="chain" id="PRO_5036021854" evidence="1">
    <location>
        <begin position="23"/>
        <end position="142"/>
    </location>
</feature>
<feature type="signal peptide" evidence="1">
    <location>
        <begin position="1"/>
        <end position="22"/>
    </location>
</feature>
<evidence type="ECO:0000313" key="4">
    <source>
        <dbReference type="Proteomes" id="UP000659654"/>
    </source>
</evidence>
<accession>A0A1I7RMP7</accession>
<keyword evidence="4" id="KW-1185">Reference proteome</keyword>
<proteinExistence type="predicted"/>
<dbReference type="Proteomes" id="UP000582659">
    <property type="component" value="Unassembled WGS sequence"/>
</dbReference>
<reference evidence="5" key="1">
    <citation type="submission" date="2016-11" db="UniProtKB">
        <authorList>
            <consortium name="WormBaseParasite"/>
        </authorList>
    </citation>
    <scope>IDENTIFICATION</scope>
</reference>
<dbReference type="WBParaSite" id="BXY_0198200.1">
    <property type="protein sequence ID" value="BXY_0198200.1"/>
    <property type="gene ID" value="BXY_0198200"/>
</dbReference>